<accession>A0A5B7C4S5</accession>
<dbReference type="PANTHER" id="PTHR13068:SF120">
    <property type="entry name" value="TRANSCRIPTION TERMINATION FACTOR MTERF2, CHLOROPLASTIC-LIKE ISOFORM X1"/>
    <property type="match status" value="1"/>
</dbReference>
<gene>
    <name evidence="4" type="ORF">Din_043784</name>
</gene>
<dbReference type="PANTHER" id="PTHR13068">
    <property type="entry name" value="CGI-12 PROTEIN-RELATED"/>
    <property type="match status" value="1"/>
</dbReference>
<keyword evidence="3" id="KW-0809">Transit peptide</keyword>
<name>A0A5B7C4S5_DAVIN</name>
<dbReference type="FunFam" id="1.25.70.10:FF:000001">
    <property type="entry name" value="Mitochondrial transcription termination factor-like"/>
    <property type="match status" value="1"/>
</dbReference>
<evidence type="ECO:0000256" key="3">
    <source>
        <dbReference type="ARBA" id="ARBA00022946"/>
    </source>
</evidence>
<dbReference type="InterPro" id="IPR038538">
    <property type="entry name" value="MTERF_sf"/>
</dbReference>
<comment type="similarity">
    <text evidence="1">Belongs to the mTERF family.</text>
</comment>
<proteinExistence type="inferred from homology"/>
<dbReference type="InterPro" id="IPR003690">
    <property type="entry name" value="MTERF"/>
</dbReference>
<dbReference type="Gene3D" id="1.25.70.10">
    <property type="entry name" value="Transcription termination factor 3, mitochondrial"/>
    <property type="match status" value="2"/>
</dbReference>
<dbReference type="SMART" id="SM00733">
    <property type="entry name" value="Mterf"/>
    <property type="match status" value="8"/>
</dbReference>
<dbReference type="GO" id="GO:0003676">
    <property type="term" value="F:nucleic acid binding"/>
    <property type="evidence" value="ECO:0007669"/>
    <property type="project" value="InterPro"/>
</dbReference>
<dbReference type="GO" id="GO:0006353">
    <property type="term" value="P:DNA-templated transcription termination"/>
    <property type="evidence" value="ECO:0007669"/>
    <property type="project" value="UniProtKB-KW"/>
</dbReference>
<evidence type="ECO:0000313" key="4">
    <source>
        <dbReference type="EMBL" id="MPA74343.1"/>
    </source>
</evidence>
<dbReference type="AlphaFoldDB" id="A0A5B7C4S5"/>
<dbReference type="EMBL" id="GHES01043784">
    <property type="protein sequence ID" value="MPA74343.1"/>
    <property type="molecule type" value="Transcribed_RNA"/>
</dbReference>
<keyword evidence="2" id="KW-0806">Transcription termination</keyword>
<evidence type="ECO:0000256" key="1">
    <source>
        <dbReference type="ARBA" id="ARBA00007692"/>
    </source>
</evidence>
<keyword evidence="2" id="KW-0804">Transcription</keyword>
<evidence type="ECO:0000256" key="2">
    <source>
        <dbReference type="ARBA" id="ARBA00022472"/>
    </source>
</evidence>
<protein>
    <submittedName>
        <fullName evidence="4">Uncharacterized protein</fullName>
    </submittedName>
</protein>
<organism evidence="4">
    <name type="scientific">Davidia involucrata</name>
    <name type="common">Dove tree</name>
    <dbReference type="NCBI Taxonomy" id="16924"/>
    <lineage>
        <taxon>Eukaryota</taxon>
        <taxon>Viridiplantae</taxon>
        <taxon>Streptophyta</taxon>
        <taxon>Embryophyta</taxon>
        <taxon>Tracheophyta</taxon>
        <taxon>Spermatophyta</taxon>
        <taxon>Magnoliopsida</taxon>
        <taxon>eudicotyledons</taxon>
        <taxon>Gunneridae</taxon>
        <taxon>Pentapetalae</taxon>
        <taxon>asterids</taxon>
        <taxon>Cornales</taxon>
        <taxon>Nyssaceae</taxon>
        <taxon>Davidia</taxon>
    </lineage>
</organism>
<dbReference type="Pfam" id="PF02536">
    <property type="entry name" value="mTERF"/>
    <property type="match status" value="3"/>
</dbReference>
<keyword evidence="2" id="KW-0805">Transcription regulation</keyword>
<sequence>MFHLLCNRLEYIRHIASTTSHVYLFSTSSLKPILSSSNSTDPQSLTVSYLLNSCGLSLESAVSASKKLQFETTDQPDSVLSLLKIHGLTQTHLKNLITNRPPILLADPHKTLKPNIELLKSLGFSGTNLVKVLNRDSRILETNAYTVVEFFRSYGFSEKQISLLTMKRPTLYIYNTQKKFKPKLEYFKSLGFQGEEIAQILSSEPYILERSLENQIIPSVQVIRRIVGTNENVLKAIKMCYRILEFNLEKVLEPNIAILMNHGVPESKVLKLIMIEPKSLLLRTYRFSEVVSEVVKFGFDPTNLLFVLAIRSLATMSRSLWEQKLGAYCSFGLSEDEIISAFKLQPMCMIASEKKIRKLMDFFVNQLKMKPSVISKNPNLMLLSLEKRIIPRCSVLQLLMSKNLIKGDMSLVYAFRMTEKMFVGKFVSKYQNVIPEVVEAHQGKLQFLGFPTDLKM</sequence>
<reference evidence="4" key="1">
    <citation type="submission" date="2019-08" db="EMBL/GenBank/DDBJ databases">
        <title>Reference gene set and small RNA set construction with multiple tissues from Davidia involucrata Baill.</title>
        <authorList>
            <person name="Yang H."/>
            <person name="Zhou C."/>
            <person name="Li G."/>
            <person name="Wang J."/>
            <person name="Gao P."/>
            <person name="Wang M."/>
            <person name="Wang R."/>
            <person name="Zhao Y."/>
        </authorList>
    </citation>
    <scope>NUCLEOTIDE SEQUENCE</scope>
    <source>
        <tissue evidence="4">Mixed with DoveR01_LX</tissue>
    </source>
</reference>